<evidence type="ECO:0000313" key="3">
    <source>
        <dbReference type="EMBL" id="CAK9166097.1"/>
    </source>
</evidence>
<accession>A0ABC8T9K1</accession>
<evidence type="ECO:0000256" key="2">
    <source>
        <dbReference type="SAM" id="Phobius"/>
    </source>
</evidence>
<reference evidence="3 4" key="1">
    <citation type="submission" date="2024-02" db="EMBL/GenBank/DDBJ databases">
        <authorList>
            <person name="Vignale AGUSTIN F."/>
            <person name="Sosa J E."/>
            <person name="Modenutti C."/>
        </authorList>
    </citation>
    <scope>NUCLEOTIDE SEQUENCE [LARGE SCALE GENOMIC DNA]</scope>
</reference>
<dbReference type="Gene3D" id="1.20.1250.20">
    <property type="entry name" value="MFS general substrate transporter like domains"/>
    <property type="match status" value="1"/>
</dbReference>
<proteinExistence type="inferred from homology"/>
<evidence type="ECO:0000313" key="4">
    <source>
        <dbReference type="Proteomes" id="UP001642360"/>
    </source>
</evidence>
<comment type="similarity">
    <text evidence="1">Belongs to the major facilitator superfamily. Phosphate:H(+) symporter (TC 2.A.1.9) family.</text>
</comment>
<comment type="caution">
    <text evidence="3">The sequence shown here is derived from an EMBL/GenBank/DDBJ whole genome shotgun (WGS) entry which is preliminary data.</text>
</comment>
<organism evidence="3 4">
    <name type="scientific">Ilex paraguariensis</name>
    <name type="common">yerba mate</name>
    <dbReference type="NCBI Taxonomy" id="185542"/>
    <lineage>
        <taxon>Eukaryota</taxon>
        <taxon>Viridiplantae</taxon>
        <taxon>Streptophyta</taxon>
        <taxon>Embryophyta</taxon>
        <taxon>Tracheophyta</taxon>
        <taxon>Spermatophyta</taxon>
        <taxon>Magnoliopsida</taxon>
        <taxon>eudicotyledons</taxon>
        <taxon>Gunneridae</taxon>
        <taxon>Pentapetalae</taxon>
        <taxon>asterids</taxon>
        <taxon>campanulids</taxon>
        <taxon>Aquifoliales</taxon>
        <taxon>Aquifoliaceae</taxon>
        <taxon>Ilex</taxon>
    </lineage>
</organism>
<feature type="transmembrane region" description="Helical" evidence="2">
    <location>
        <begin position="92"/>
        <end position="110"/>
    </location>
</feature>
<dbReference type="EMBL" id="CAUOFW020004536">
    <property type="protein sequence ID" value="CAK9166097.1"/>
    <property type="molecule type" value="Genomic_DNA"/>
</dbReference>
<gene>
    <name evidence="3" type="ORF">ILEXP_LOCUS35308</name>
</gene>
<name>A0ABC8T9K1_9AQUA</name>
<dbReference type="SUPFAM" id="SSF103473">
    <property type="entry name" value="MFS general substrate transporter"/>
    <property type="match status" value="1"/>
</dbReference>
<protein>
    <submittedName>
        <fullName evidence="3">Uncharacterized protein</fullName>
    </submittedName>
</protein>
<keyword evidence="2" id="KW-0472">Membrane</keyword>
<dbReference type="InterPro" id="IPR036259">
    <property type="entry name" value="MFS_trans_sf"/>
</dbReference>
<keyword evidence="4" id="KW-1185">Reference proteome</keyword>
<dbReference type="AlphaFoldDB" id="A0ABC8T9K1"/>
<keyword evidence="2" id="KW-1133">Transmembrane helix</keyword>
<evidence type="ECO:0000256" key="1">
    <source>
        <dbReference type="ARBA" id="ARBA00044504"/>
    </source>
</evidence>
<dbReference type="Proteomes" id="UP001642360">
    <property type="component" value="Unassembled WGS sequence"/>
</dbReference>
<dbReference type="PANTHER" id="PTHR11654">
    <property type="entry name" value="OLIGOPEPTIDE TRANSPORTER-RELATED"/>
    <property type="match status" value="1"/>
</dbReference>
<feature type="transmembrane region" description="Helical" evidence="2">
    <location>
        <begin position="67"/>
        <end position="86"/>
    </location>
</feature>
<sequence>MESTSDEQKMMINEPLLKKTPKGGFRTMPFIIANEAFEKVASYGLTPNMILYLMREYHMEMATGSNILFLWSAATNFLPVVGALLADSLMGRFWMIAFGSVISFLVKFPLQNFIV</sequence>
<keyword evidence="2" id="KW-0812">Transmembrane</keyword>